<dbReference type="InterPro" id="IPR005887">
    <property type="entry name" value="GH92_a_mannosidase_put"/>
</dbReference>
<dbReference type="PANTHER" id="PTHR12143:SF39">
    <property type="entry name" value="SECRETED PROTEIN"/>
    <property type="match status" value="1"/>
</dbReference>
<dbReference type="Proteomes" id="UP001221302">
    <property type="component" value="Unassembled WGS sequence"/>
</dbReference>
<dbReference type="InterPro" id="IPR012939">
    <property type="entry name" value="Glyco_hydro_92"/>
</dbReference>
<protein>
    <submittedName>
        <fullName evidence="3">GH92 family glycosyl hydrolase</fullName>
    </submittedName>
</protein>
<dbReference type="GO" id="GO:0006516">
    <property type="term" value="P:glycoprotein catabolic process"/>
    <property type="evidence" value="ECO:0007669"/>
    <property type="project" value="TreeGrafter"/>
</dbReference>
<dbReference type="GO" id="GO:0030246">
    <property type="term" value="F:carbohydrate binding"/>
    <property type="evidence" value="ECO:0007669"/>
    <property type="project" value="InterPro"/>
</dbReference>
<evidence type="ECO:0000313" key="3">
    <source>
        <dbReference type="EMBL" id="MDF1613041.1"/>
    </source>
</evidence>
<dbReference type="Gene3D" id="2.70.98.10">
    <property type="match status" value="1"/>
</dbReference>
<dbReference type="GO" id="GO:0005829">
    <property type="term" value="C:cytosol"/>
    <property type="evidence" value="ECO:0007669"/>
    <property type="project" value="TreeGrafter"/>
</dbReference>
<dbReference type="InterPro" id="IPR041371">
    <property type="entry name" value="GH92_N"/>
</dbReference>
<gene>
    <name evidence="3" type="ORF">P0M35_12825</name>
</gene>
<dbReference type="AlphaFoldDB" id="A0AAE3NZR7"/>
<comment type="caution">
    <text evidence="3">The sequence shown here is derived from an EMBL/GenBank/DDBJ whole genome shotgun (WGS) entry which is preliminary data.</text>
</comment>
<feature type="domain" description="Glycosyl hydrolase family 92" evidence="1">
    <location>
        <begin position="290"/>
        <end position="754"/>
    </location>
</feature>
<sequence length="774" mass="89385">MKKIFLLLTIISATLIAQKKTHYEYVNPFIGTDNMGHTFPGAVVPFGLVQLSPETDTVLYSYGKVYNPDVYKYCAGYQYSDKTIVGFSHTHFNGTGHSDLGDILLMPTVGKIQLNPGTKENPDSGYRSRFNHQNEKAKPGYYSVHLDDYNIDVELTTTERVGFHKYIFPKTKEAHIILDLTSGIYNYDGKIVWSFIRVENKNLITGYHQTNGWARTRYIYFAIEFSQPIESYQLRNDEQVVYNGFWRKFNQNENFPERAGHKIKCAFNFNTEIKNEILVKVALSGVSTKNAIENLNTEIPHWDFEKIVQQAKEKWNKELSKILIETSEERKINFYTSMYHAFINPNIFSDVNGEYRGLDQNIYKPIKFINYTTFSLWDTYRALHPLYTLIQQKRTSDIINSMIVHYEQSVHKILPVWSHWANENWCMIGYHAVPVIADAIMKNINGFDYQKAFQACVASANYDLYDGIGYYKKYGFVPEDLNSNSASKTLEYAFDDWTIYAIAKKLGKEKEANEFYNRSLNYKNIFDKETGFMRARNSNGKFKIPFDPLSVANQGFIEGNAWNYSLYVPHDINGFIKLIGGKEKLVSWLDSLFTFELPEKYFGESEDVTKVGMIGNYVHGNEPSHHVAYMYNFTGASWKTQEKIHQIVNEMYKPKPDGLCGNDDCGQMSAWYIFSLLGFYPVTPASNQYVIGSPCINSAVINFENGKQLKIIVENYSEENIYITDVFVNGKKLNRSYFTHDEIINGGTIKFIMQKTPNKNWCTDKNSFPYSLTK</sequence>
<accession>A0AAE3NZR7</accession>
<dbReference type="FunFam" id="3.30.2080.10:FF:000001">
    <property type="entry name" value="Alpha-1,2-mannosidase subfamily"/>
    <property type="match status" value="1"/>
</dbReference>
<dbReference type="InterPro" id="IPR050883">
    <property type="entry name" value="PNGase"/>
</dbReference>
<dbReference type="NCBIfam" id="TIGR01180">
    <property type="entry name" value="aman2_put"/>
    <property type="match status" value="1"/>
</dbReference>
<organism evidence="3 4">
    <name type="scientific">Stygiobacter electus</name>
    <dbReference type="NCBI Taxonomy" id="3032292"/>
    <lineage>
        <taxon>Bacteria</taxon>
        <taxon>Pseudomonadati</taxon>
        <taxon>Ignavibacteriota</taxon>
        <taxon>Ignavibacteria</taxon>
        <taxon>Ignavibacteriales</taxon>
        <taxon>Melioribacteraceae</taxon>
        <taxon>Stygiobacter</taxon>
    </lineage>
</organism>
<evidence type="ECO:0000313" key="4">
    <source>
        <dbReference type="Proteomes" id="UP001221302"/>
    </source>
</evidence>
<keyword evidence="3" id="KW-0378">Hydrolase</keyword>
<dbReference type="Pfam" id="PF17678">
    <property type="entry name" value="Glyco_hydro_92N"/>
    <property type="match status" value="1"/>
</dbReference>
<dbReference type="InterPro" id="IPR008928">
    <property type="entry name" value="6-hairpin_glycosidase_sf"/>
</dbReference>
<reference evidence="3" key="1">
    <citation type="submission" date="2023-03" db="EMBL/GenBank/DDBJ databases">
        <title>Stygiobacter electus gen. nov., sp. nov., facultatively anaerobic thermotolerant bacterium of the class Ignavibacteria from a well of Yessentuki mineral water deposit.</title>
        <authorList>
            <person name="Podosokorskaya O.A."/>
            <person name="Elcheninov A.G."/>
            <person name="Petrova N.F."/>
            <person name="Zavarzina D.G."/>
            <person name="Kublanov I.V."/>
            <person name="Merkel A.Y."/>
        </authorList>
    </citation>
    <scope>NUCLEOTIDE SEQUENCE</scope>
    <source>
        <strain evidence="3">09-Me</strain>
    </source>
</reference>
<dbReference type="GO" id="GO:0005975">
    <property type="term" value="P:carbohydrate metabolic process"/>
    <property type="evidence" value="ECO:0007669"/>
    <property type="project" value="InterPro"/>
</dbReference>
<feature type="domain" description="Glycosyl hydrolase family 92 N-terminal" evidence="2">
    <location>
        <begin position="25"/>
        <end position="284"/>
    </location>
</feature>
<dbReference type="PANTHER" id="PTHR12143">
    <property type="entry name" value="PEPTIDE N-GLYCANASE PNGASE -RELATED"/>
    <property type="match status" value="1"/>
</dbReference>
<name>A0AAE3NZR7_9BACT</name>
<dbReference type="Gene3D" id="3.30.2080.10">
    <property type="entry name" value="GH92 mannosidase domain"/>
    <property type="match status" value="1"/>
</dbReference>
<dbReference type="FunFam" id="1.20.1050.60:FF:000001">
    <property type="entry name" value="Putative alpha-1,2-mannosidase"/>
    <property type="match status" value="1"/>
</dbReference>
<keyword evidence="4" id="KW-1185">Reference proteome</keyword>
<dbReference type="Gene3D" id="1.20.1610.10">
    <property type="entry name" value="alpha-1,2-mannosidases domains"/>
    <property type="match status" value="1"/>
</dbReference>
<dbReference type="Gene3D" id="1.20.1050.60">
    <property type="entry name" value="alpha-1,2-mannosidase"/>
    <property type="match status" value="1"/>
</dbReference>
<dbReference type="Pfam" id="PF07971">
    <property type="entry name" value="Glyco_hydro_92"/>
    <property type="match status" value="1"/>
</dbReference>
<dbReference type="GO" id="GO:0000224">
    <property type="term" value="F:peptide-N4-(N-acetyl-beta-glucosaminyl)asparagine amidase activity"/>
    <property type="evidence" value="ECO:0007669"/>
    <property type="project" value="TreeGrafter"/>
</dbReference>
<dbReference type="RefSeq" id="WP_321536812.1">
    <property type="nucleotide sequence ID" value="NZ_JARGDL010000024.1"/>
</dbReference>
<evidence type="ECO:0000259" key="2">
    <source>
        <dbReference type="Pfam" id="PF17678"/>
    </source>
</evidence>
<proteinExistence type="predicted"/>
<dbReference type="InterPro" id="IPR014718">
    <property type="entry name" value="GH-type_carb-bd"/>
</dbReference>
<evidence type="ECO:0000259" key="1">
    <source>
        <dbReference type="Pfam" id="PF07971"/>
    </source>
</evidence>
<dbReference type="SUPFAM" id="SSF48208">
    <property type="entry name" value="Six-hairpin glycosidases"/>
    <property type="match status" value="1"/>
</dbReference>
<dbReference type="EMBL" id="JARGDL010000024">
    <property type="protein sequence ID" value="MDF1613041.1"/>
    <property type="molecule type" value="Genomic_DNA"/>
</dbReference>